<name>A0AAW0VQC3_CHEQU</name>
<dbReference type="EMBL" id="JARKIK010004886">
    <property type="protein sequence ID" value="KAK8718634.1"/>
    <property type="molecule type" value="Genomic_DNA"/>
</dbReference>
<sequence>MALVVPCNVCANTEVSVTLLLVPASVPLAGEVTTVTSPATKGCGARDVPRCVTVSTVVSATTSQENATALLASPGISVSLYARMDSSAKNVGVAAHVHQTSLVTT</sequence>
<reference evidence="1 2" key="1">
    <citation type="journal article" date="2024" name="BMC Genomics">
        <title>Genome assembly of redclaw crayfish (Cherax quadricarinatus) provides insights into its immune adaptation and hypoxia tolerance.</title>
        <authorList>
            <person name="Liu Z."/>
            <person name="Zheng J."/>
            <person name="Li H."/>
            <person name="Fang K."/>
            <person name="Wang S."/>
            <person name="He J."/>
            <person name="Zhou D."/>
            <person name="Weng S."/>
            <person name="Chi M."/>
            <person name="Gu Z."/>
            <person name="He J."/>
            <person name="Li F."/>
            <person name="Wang M."/>
        </authorList>
    </citation>
    <scope>NUCLEOTIDE SEQUENCE [LARGE SCALE GENOMIC DNA]</scope>
    <source>
        <strain evidence="1">ZL_2023a</strain>
    </source>
</reference>
<gene>
    <name evidence="1" type="ORF">OTU49_014586</name>
</gene>
<organism evidence="1 2">
    <name type="scientific">Cherax quadricarinatus</name>
    <name type="common">Australian red claw crayfish</name>
    <dbReference type="NCBI Taxonomy" id="27406"/>
    <lineage>
        <taxon>Eukaryota</taxon>
        <taxon>Metazoa</taxon>
        <taxon>Ecdysozoa</taxon>
        <taxon>Arthropoda</taxon>
        <taxon>Crustacea</taxon>
        <taxon>Multicrustacea</taxon>
        <taxon>Malacostraca</taxon>
        <taxon>Eumalacostraca</taxon>
        <taxon>Eucarida</taxon>
        <taxon>Decapoda</taxon>
        <taxon>Pleocyemata</taxon>
        <taxon>Astacidea</taxon>
        <taxon>Parastacoidea</taxon>
        <taxon>Parastacidae</taxon>
        <taxon>Cherax</taxon>
    </lineage>
</organism>
<dbReference type="AlphaFoldDB" id="A0AAW0VQC3"/>
<protein>
    <recommendedName>
        <fullName evidence="3">Secreted protein</fullName>
    </recommendedName>
</protein>
<accession>A0AAW0VQC3</accession>
<evidence type="ECO:0008006" key="3">
    <source>
        <dbReference type="Google" id="ProtNLM"/>
    </source>
</evidence>
<dbReference type="Proteomes" id="UP001445076">
    <property type="component" value="Unassembled WGS sequence"/>
</dbReference>
<proteinExistence type="predicted"/>
<comment type="caution">
    <text evidence="1">The sequence shown here is derived from an EMBL/GenBank/DDBJ whole genome shotgun (WGS) entry which is preliminary data.</text>
</comment>
<keyword evidence="2" id="KW-1185">Reference proteome</keyword>
<evidence type="ECO:0000313" key="2">
    <source>
        <dbReference type="Proteomes" id="UP001445076"/>
    </source>
</evidence>
<evidence type="ECO:0000313" key="1">
    <source>
        <dbReference type="EMBL" id="KAK8718634.1"/>
    </source>
</evidence>